<evidence type="ECO:0000256" key="1">
    <source>
        <dbReference type="ARBA" id="ARBA00006484"/>
    </source>
</evidence>
<sequence length="256" mass="26547">MNAQRFKGRHVLVTGGGRGIGRVVAKAFAVEGATLTVASRTTAQTEAVAAEITADAGTCLPVTFDAGVEEDVDRLVATASAANGPVDVLVNCAGAFDLGPTADFSADRARRLLETNVMGTFLVTQRVVPAMIERGGGKVVNFASLLSFTAFPGRAAYAASKGGVLQLTKAWAVEWARHGVNVNAVAPGMIQIETPHPAIAAGRLAEDEIVGRIPAGRRGVPDDIAQPVLFLCSDAADYIHGHTLTVDGGWLVNGYV</sequence>
<dbReference type="EMBL" id="JABXJJ020000044">
    <property type="protein sequence ID" value="MDI5973326.1"/>
    <property type="molecule type" value="Genomic_DNA"/>
</dbReference>
<organism evidence="4">
    <name type="scientific">Streptantibioticus silvisoli</name>
    <dbReference type="NCBI Taxonomy" id="2705255"/>
    <lineage>
        <taxon>Bacteria</taxon>
        <taxon>Bacillati</taxon>
        <taxon>Actinomycetota</taxon>
        <taxon>Actinomycetes</taxon>
        <taxon>Kitasatosporales</taxon>
        <taxon>Streptomycetaceae</taxon>
        <taxon>Streptantibioticus</taxon>
    </lineage>
</organism>
<evidence type="ECO:0000256" key="2">
    <source>
        <dbReference type="ARBA" id="ARBA00023002"/>
    </source>
</evidence>
<dbReference type="RefSeq" id="WP_271312800.1">
    <property type="nucleotide sequence ID" value="NZ_JABXJJ020000044.1"/>
</dbReference>
<reference evidence="4" key="1">
    <citation type="submission" date="2023-05" db="EMBL/GenBank/DDBJ databases">
        <title>Streptantibioticus silvisoli sp. nov., acidotolerant actinomycetes 1 from pine litter.</title>
        <authorList>
            <person name="Swiecimska M."/>
            <person name="Golinska P."/>
            <person name="Sangal V."/>
            <person name="Wachnowicz B."/>
            <person name="Goodfellow M."/>
        </authorList>
    </citation>
    <scope>NUCLEOTIDE SEQUENCE</scope>
    <source>
        <strain evidence="4">SL13</strain>
    </source>
</reference>
<dbReference type="PRINTS" id="PR00080">
    <property type="entry name" value="SDRFAMILY"/>
</dbReference>
<dbReference type="SUPFAM" id="SSF51735">
    <property type="entry name" value="NAD(P)-binding Rossmann-fold domains"/>
    <property type="match status" value="1"/>
</dbReference>
<comment type="similarity">
    <text evidence="1">Belongs to the short-chain dehydrogenases/reductases (SDR) family.</text>
</comment>
<gene>
    <name evidence="4" type="ORF">POF50_028950</name>
</gene>
<keyword evidence="2 4" id="KW-0560">Oxidoreductase</keyword>
<proteinExistence type="inferred from homology"/>
<dbReference type="GO" id="GO:0047936">
    <property type="term" value="F:glucose 1-dehydrogenase [NAD(P)+] activity"/>
    <property type="evidence" value="ECO:0007669"/>
    <property type="project" value="UniProtKB-EC"/>
</dbReference>
<comment type="caution">
    <text evidence="4">The sequence shown here is derived from an EMBL/GenBank/DDBJ whole genome shotgun (WGS) entry which is preliminary data.</text>
</comment>
<name>A0AA90H7G4_9ACTN</name>
<dbReference type="Pfam" id="PF13561">
    <property type="entry name" value="adh_short_C2"/>
    <property type="match status" value="1"/>
</dbReference>
<dbReference type="PANTHER" id="PTHR42760:SF133">
    <property type="entry name" value="3-OXOACYL-[ACYL-CARRIER-PROTEIN] REDUCTASE"/>
    <property type="match status" value="1"/>
</dbReference>
<feature type="domain" description="Ketoreductase" evidence="3">
    <location>
        <begin position="9"/>
        <end position="198"/>
    </location>
</feature>
<evidence type="ECO:0000313" key="4">
    <source>
        <dbReference type="EMBL" id="MDI5973326.1"/>
    </source>
</evidence>
<dbReference type="SMART" id="SM00822">
    <property type="entry name" value="PKS_KR"/>
    <property type="match status" value="1"/>
</dbReference>
<dbReference type="InterPro" id="IPR020904">
    <property type="entry name" value="Sc_DH/Rdtase_CS"/>
</dbReference>
<dbReference type="PRINTS" id="PR00081">
    <property type="entry name" value="GDHRDH"/>
</dbReference>
<accession>A0AA90H7G4</accession>
<dbReference type="PANTHER" id="PTHR42760">
    <property type="entry name" value="SHORT-CHAIN DEHYDROGENASES/REDUCTASES FAMILY MEMBER"/>
    <property type="match status" value="1"/>
</dbReference>
<dbReference type="FunFam" id="3.40.50.720:FF:000084">
    <property type="entry name" value="Short-chain dehydrogenase reductase"/>
    <property type="match status" value="1"/>
</dbReference>
<dbReference type="InterPro" id="IPR057326">
    <property type="entry name" value="KR_dom"/>
</dbReference>
<evidence type="ECO:0000259" key="3">
    <source>
        <dbReference type="SMART" id="SM00822"/>
    </source>
</evidence>
<dbReference type="InterPro" id="IPR036291">
    <property type="entry name" value="NAD(P)-bd_dom_sf"/>
</dbReference>
<dbReference type="AlphaFoldDB" id="A0AA90H7G4"/>
<dbReference type="EC" id="1.1.1.47" evidence="4"/>
<protein>
    <submittedName>
        <fullName evidence="4">Glucose 1-dehydrogenase</fullName>
        <ecNumber evidence="4">1.1.1.47</ecNumber>
    </submittedName>
</protein>
<dbReference type="Gene3D" id="3.40.50.720">
    <property type="entry name" value="NAD(P)-binding Rossmann-like Domain"/>
    <property type="match status" value="1"/>
</dbReference>
<dbReference type="InterPro" id="IPR002347">
    <property type="entry name" value="SDR_fam"/>
</dbReference>
<dbReference type="PROSITE" id="PS00061">
    <property type="entry name" value="ADH_SHORT"/>
    <property type="match status" value="1"/>
</dbReference>
<dbReference type="NCBIfam" id="NF005559">
    <property type="entry name" value="PRK07231.1"/>
    <property type="match status" value="1"/>
</dbReference>